<feature type="non-terminal residue" evidence="2">
    <location>
        <position position="1"/>
    </location>
</feature>
<feature type="region of interest" description="Disordered" evidence="1">
    <location>
        <begin position="1"/>
        <end position="196"/>
    </location>
</feature>
<name>A0AAN6G4X5_9BASI</name>
<dbReference type="Proteomes" id="UP001176521">
    <property type="component" value="Unassembled WGS sequence"/>
</dbReference>
<sequence>ASAIFDSVKDKPPPKLPKPSKAVKRQASVALDKAEDDKEYKDERSPGPSSGSSSRRASARRSAGSTPNYNLKDLSRASRRTSAGGLGASASAAASPSSQDPNAASSSSSSRRRKSGNATPSRFSLPRPAGARSSARISAQSPSKVNRSYTELSDSEDSSKDDDDAAAARKRGPGAFLFSSKGAGPKLDASENIEGTGPYEEYERQPLPRLTAANAKGKGKIIFEDRWKIFTPNLTPAEMMRGGMFGGTAFRRHFSTVTRSWLEPDVELAALPQDWLQGIDIPTQLTREEYEPSINRWGVKASQSLADWEKQGWVREWDPRAWWGWYIQFYQGRRCSDDARQISRWLKAAGPAGRFKRSLIKAVAAAGGKDAISDGSVAPILRQTCWHWAVELTQEDYEEAVGGGRGGRGGGS</sequence>
<keyword evidence="3" id="KW-1185">Reference proteome</keyword>
<protein>
    <submittedName>
        <fullName evidence="2">Uncharacterized protein</fullName>
    </submittedName>
</protein>
<feature type="compositionally biased region" description="Basic and acidic residues" evidence="1">
    <location>
        <begin position="32"/>
        <end position="45"/>
    </location>
</feature>
<proteinExistence type="predicted"/>
<feature type="compositionally biased region" description="Polar residues" evidence="1">
    <location>
        <begin position="135"/>
        <end position="152"/>
    </location>
</feature>
<feature type="compositionally biased region" description="Low complexity" evidence="1">
    <location>
        <begin position="46"/>
        <end position="65"/>
    </location>
</feature>
<gene>
    <name evidence="2" type="ORF">OC842_007148</name>
</gene>
<reference evidence="2" key="1">
    <citation type="journal article" date="2023" name="PhytoFront">
        <title>Draft Genome Resources of Seven Strains of Tilletia horrida, Causal Agent of Kernel Smut of Rice.</title>
        <authorList>
            <person name="Khanal S."/>
            <person name="Antony Babu S."/>
            <person name="Zhou X.G."/>
        </authorList>
    </citation>
    <scope>NUCLEOTIDE SEQUENCE</scope>
    <source>
        <strain evidence="2">TX3</strain>
    </source>
</reference>
<comment type="caution">
    <text evidence="2">The sequence shown here is derived from an EMBL/GenBank/DDBJ whole genome shotgun (WGS) entry which is preliminary data.</text>
</comment>
<accession>A0AAN6G4X5</accession>
<evidence type="ECO:0000313" key="3">
    <source>
        <dbReference type="Proteomes" id="UP001176521"/>
    </source>
</evidence>
<organism evidence="2 3">
    <name type="scientific">Tilletia horrida</name>
    <dbReference type="NCBI Taxonomy" id="155126"/>
    <lineage>
        <taxon>Eukaryota</taxon>
        <taxon>Fungi</taxon>
        <taxon>Dikarya</taxon>
        <taxon>Basidiomycota</taxon>
        <taxon>Ustilaginomycotina</taxon>
        <taxon>Exobasidiomycetes</taxon>
        <taxon>Tilletiales</taxon>
        <taxon>Tilletiaceae</taxon>
        <taxon>Tilletia</taxon>
    </lineage>
</organism>
<dbReference type="PANTHER" id="PTHR37948:SF1">
    <property type="entry name" value="BLL5189 PROTEIN"/>
    <property type="match status" value="1"/>
</dbReference>
<evidence type="ECO:0000256" key="1">
    <source>
        <dbReference type="SAM" id="MobiDB-lite"/>
    </source>
</evidence>
<feature type="compositionally biased region" description="Acidic residues" evidence="1">
    <location>
        <begin position="153"/>
        <end position="165"/>
    </location>
</feature>
<feature type="compositionally biased region" description="Low complexity" evidence="1">
    <location>
        <begin position="80"/>
        <end position="109"/>
    </location>
</feature>
<evidence type="ECO:0000313" key="2">
    <source>
        <dbReference type="EMBL" id="KAK0520291.1"/>
    </source>
</evidence>
<dbReference type="AlphaFoldDB" id="A0AAN6G4X5"/>
<dbReference type="PANTHER" id="PTHR37948">
    <property type="entry name" value="ZGC:113208"/>
    <property type="match status" value="1"/>
</dbReference>
<dbReference type="EMBL" id="JAPDMQ010000817">
    <property type="protein sequence ID" value="KAK0520291.1"/>
    <property type="molecule type" value="Genomic_DNA"/>
</dbReference>